<proteinExistence type="predicted"/>
<protein>
    <recommendedName>
        <fullName evidence="3">Integrase catalytic domain-containing protein</fullName>
    </recommendedName>
</protein>
<dbReference type="Proteomes" id="UP000017559">
    <property type="component" value="Unassembled WGS sequence"/>
</dbReference>
<accession>V2XPJ1</accession>
<dbReference type="PANTHER" id="PTHR37984">
    <property type="entry name" value="PROTEIN CBG26694"/>
    <property type="match status" value="1"/>
</dbReference>
<name>V2XPJ1_MONRO</name>
<dbReference type="AlphaFoldDB" id="V2XPJ1"/>
<dbReference type="OrthoDB" id="446925at2759"/>
<feature type="compositionally biased region" description="Basic and acidic residues" evidence="2">
    <location>
        <begin position="382"/>
        <end position="397"/>
    </location>
</feature>
<sequence length="397" mass="46690">MHTPSLFQKIHINIFKVSPASNGCKNVAHARDALSNWSEARALREEKARSIGEWLFEDIICCWGPPEEIITDNAPQLELVMKWLKAKYGIEHIKISPYNLQVNRKIEHAHFDIRQALVKATGRDLKRWYWYLKPVLWADRATIQRGLGCSPYFLVTRAEPILLLDIVESTWLVHTPDRILTDEELIGYRALALAKHRTHVQEMMEKVDKIKQQNLRQFEQEFINKIKEYDFKLGMLVQMHNMAIEKELDRKMYSRYLGPMIVIRRTKGGSYILADMNRAVKKEKVVAFRVLPHHACYEPIELPENIHDLIDLSKEQLEKMLETDKEDRYDGEDFAFTKVPKMQRPLQGKEEVDDLIEENELSSSENEETDEETENKRKTRSKKTDSWQKSKSLDTRR</sequence>
<dbReference type="EMBL" id="AWSO01002488">
    <property type="protein sequence ID" value="ESK81404.1"/>
    <property type="molecule type" value="Genomic_DNA"/>
</dbReference>
<dbReference type="PANTHER" id="PTHR37984:SF5">
    <property type="entry name" value="PROTEIN NYNRIN-LIKE"/>
    <property type="match status" value="1"/>
</dbReference>
<keyword evidence="1" id="KW-0694">RNA-binding</keyword>
<dbReference type="PROSITE" id="PS50994">
    <property type="entry name" value="INTEGRASE"/>
    <property type="match status" value="1"/>
</dbReference>
<dbReference type="HOGENOM" id="CLU_000384_22_2_1"/>
<reference evidence="4 5" key="1">
    <citation type="journal article" date="2014" name="BMC Genomics">
        <title>Genome and secretome analysis of the hemibiotrophic fungal pathogen, Moniliophthora roreri, which causes frosty pod rot disease of cacao: mechanisms of the biotrophic and necrotrophic phases.</title>
        <authorList>
            <person name="Meinhardt L.W."/>
            <person name="Costa G.G.L."/>
            <person name="Thomazella D.P.T."/>
            <person name="Teixeira P.J.P.L."/>
            <person name="Carazzolle M.F."/>
            <person name="Schuster S.C."/>
            <person name="Carlson J.E."/>
            <person name="Guiltinan M.J."/>
            <person name="Mieczkowski P."/>
            <person name="Farmer A."/>
            <person name="Ramaraj T."/>
            <person name="Crozier J."/>
            <person name="Davis R.E."/>
            <person name="Shao J."/>
            <person name="Melnick R.L."/>
            <person name="Pereira G.A.G."/>
            <person name="Bailey B.A."/>
        </authorList>
    </citation>
    <scope>NUCLEOTIDE SEQUENCE [LARGE SCALE GENOMIC DNA]</scope>
    <source>
        <strain evidence="4 5">MCA 2997</strain>
    </source>
</reference>
<evidence type="ECO:0000259" key="3">
    <source>
        <dbReference type="PROSITE" id="PS50994"/>
    </source>
</evidence>
<evidence type="ECO:0000313" key="5">
    <source>
        <dbReference type="Proteomes" id="UP000017559"/>
    </source>
</evidence>
<organism evidence="4 5">
    <name type="scientific">Moniliophthora roreri (strain MCA 2997)</name>
    <name type="common">Cocoa frosty pod rot fungus</name>
    <name type="synonym">Crinipellis roreri</name>
    <dbReference type="NCBI Taxonomy" id="1381753"/>
    <lineage>
        <taxon>Eukaryota</taxon>
        <taxon>Fungi</taxon>
        <taxon>Dikarya</taxon>
        <taxon>Basidiomycota</taxon>
        <taxon>Agaricomycotina</taxon>
        <taxon>Agaricomycetes</taxon>
        <taxon>Agaricomycetidae</taxon>
        <taxon>Agaricales</taxon>
        <taxon>Marasmiineae</taxon>
        <taxon>Marasmiaceae</taxon>
        <taxon>Moniliophthora</taxon>
    </lineage>
</organism>
<dbReference type="KEGG" id="mrr:Moror_16561"/>
<dbReference type="Gene3D" id="3.30.420.10">
    <property type="entry name" value="Ribonuclease H-like superfamily/Ribonuclease H"/>
    <property type="match status" value="1"/>
</dbReference>
<gene>
    <name evidence="4" type="ORF">Moror_16561</name>
</gene>
<dbReference type="InterPro" id="IPR012337">
    <property type="entry name" value="RNaseH-like_sf"/>
</dbReference>
<dbReference type="GO" id="GO:0003723">
    <property type="term" value="F:RNA binding"/>
    <property type="evidence" value="ECO:0007669"/>
    <property type="project" value="UniProtKB-KW"/>
</dbReference>
<evidence type="ECO:0000256" key="2">
    <source>
        <dbReference type="SAM" id="MobiDB-lite"/>
    </source>
</evidence>
<dbReference type="InterPro" id="IPR001584">
    <property type="entry name" value="Integrase_cat-core"/>
</dbReference>
<evidence type="ECO:0000313" key="4">
    <source>
        <dbReference type="EMBL" id="ESK81404.1"/>
    </source>
</evidence>
<feature type="compositionally biased region" description="Acidic residues" evidence="2">
    <location>
        <begin position="351"/>
        <end position="373"/>
    </location>
</feature>
<dbReference type="GO" id="GO:0015074">
    <property type="term" value="P:DNA integration"/>
    <property type="evidence" value="ECO:0007669"/>
    <property type="project" value="InterPro"/>
</dbReference>
<keyword evidence="5" id="KW-1185">Reference proteome</keyword>
<dbReference type="STRING" id="1381753.V2XPJ1"/>
<evidence type="ECO:0000256" key="1">
    <source>
        <dbReference type="ARBA" id="ARBA00022884"/>
    </source>
</evidence>
<dbReference type="GO" id="GO:0005634">
    <property type="term" value="C:nucleus"/>
    <property type="evidence" value="ECO:0007669"/>
    <property type="project" value="UniProtKB-ARBA"/>
</dbReference>
<feature type="region of interest" description="Disordered" evidence="2">
    <location>
        <begin position="332"/>
        <end position="397"/>
    </location>
</feature>
<dbReference type="SUPFAM" id="SSF53098">
    <property type="entry name" value="Ribonuclease H-like"/>
    <property type="match status" value="1"/>
</dbReference>
<feature type="domain" description="Integrase catalytic" evidence="3">
    <location>
        <begin position="1"/>
        <end position="159"/>
    </location>
</feature>
<comment type="caution">
    <text evidence="4">The sequence shown here is derived from an EMBL/GenBank/DDBJ whole genome shotgun (WGS) entry which is preliminary data.</text>
</comment>
<dbReference type="InterPro" id="IPR036397">
    <property type="entry name" value="RNaseH_sf"/>
</dbReference>
<dbReference type="InterPro" id="IPR050951">
    <property type="entry name" value="Retrovirus_Pol_polyprotein"/>
</dbReference>